<dbReference type="PANTHER" id="PTHR43133">
    <property type="entry name" value="RNA POLYMERASE ECF-TYPE SIGMA FACTO"/>
    <property type="match status" value="1"/>
</dbReference>
<keyword evidence="4" id="KW-0238">DNA-binding</keyword>
<dbReference type="Proteomes" id="UP000183190">
    <property type="component" value="Unassembled WGS sequence"/>
</dbReference>
<keyword evidence="3" id="KW-0731">Sigma factor</keyword>
<dbReference type="RefSeq" id="WP_074717864.1">
    <property type="nucleotide sequence ID" value="NZ_FNWV01000009.1"/>
</dbReference>
<protein>
    <submittedName>
        <fullName evidence="7">RNA polymerase sigma-70 factor, ECF subfamily</fullName>
    </submittedName>
</protein>
<dbReference type="InterPro" id="IPR013325">
    <property type="entry name" value="RNA_pol_sigma_r2"/>
</dbReference>
<dbReference type="Pfam" id="PF08281">
    <property type="entry name" value="Sigma70_r4_2"/>
    <property type="match status" value="1"/>
</dbReference>
<evidence type="ECO:0000313" key="7">
    <source>
        <dbReference type="EMBL" id="SEH74885.1"/>
    </source>
</evidence>
<dbReference type="InterPro" id="IPR014284">
    <property type="entry name" value="RNA_pol_sigma-70_dom"/>
</dbReference>
<evidence type="ECO:0000256" key="3">
    <source>
        <dbReference type="ARBA" id="ARBA00023082"/>
    </source>
</evidence>
<sequence>MNDASIVELLFERNEKAIEEMKQSYEKLCFYIAGNILSQKEDQEECVNSAYMDVWSSIPPNKPDNLKVYLCKLVKNCALNRKKYNSAAKRNSDFSVSLDELAECIPDGKSIEKTITDEQLGGAISVFLKSQPEKYRKVFVRRYWYSETVEDIAAFYDMNVKTVATYLFRVRKKLKAFLQKEGYIDE</sequence>
<dbReference type="PANTHER" id="PTHR43133:SF8">
    <property type="entry name" value="RNA POLYMERASE SIGMA FACTOR HI_1459-RELATED"/>
    <property type="match status" value="1"/>
</dbReference>
<evidence type="ECO:0000256" key="1">
    <source>
        <dbReference type="ARBA" id="ARBA00010641"/>
    </source>
</evidence>
<dbReference type="SUPFAM" id="SSF88659">
    <property type="entry name" value="Sigma3 and sigma4 domains of RNA polymerase sigma factors"/>
    <property type="match status" value="1"/>
</dbReference>
<dbReference type="InterPro" id="IPR036388">
    <property type="entry name" value="WH-like_DNA-bd_sf"/>
</dbReference>
<dbReference type="AlphaFoldDB" id="A0A1H6KTF6"/>
<evidence type="ECO:0000256" key="2">
    <source>
        <dbReference type="ARBA" id="ARBA00023015"/>
    </source>
</evidence>
<keyword evidence="2" id="KW-0805">Transcription regulation</keyword>
<feature type="domain" description="RNA polymerase sigma factor 70 region 4 type 2" evidence="6">
    <location>
        <begin position="132"/>
        <end position="174"/>
    </location>
</feature>
<name>A0A1H6KTF6_RUMFL</name>
<reference evidence="7 8" key="1">
    <citation type="submission" date="2016-10" db="EMBL/GenBank/DDBJ databases">
        <authorList>
            <person name="de Groot N.N."/>
        </authorList>
    </citation>
    <scope>NUCLEOTIDE SEQUENCE [LARGE SCALE GENOMIC DNA]</scope>
    <source>
        <strain evidence="7 8">YAD2003</strain>
    </source>
</reference>
<evidence type="ECO:0000259" key="6">
    <source>
        <dbReference type="Pfam" id="PF08281"/>
    </source>
</evidence>
<dbReference type="GO" id="GO:0003677">
    <property type="term" value="F:DNA binding"/>
    <property type="evidence" value="ECO:0007669"/>
    <property type="project" value="UniProtKB-KW"/>
</dbReference>
<dbReference type="Gene3D" id="1.10.1740.10">
    <property type="match status" value="1"/>
</dbReference>
<dbReference type="InterPro" id="IPR013249">
    <property type="entry name" value="RNA_pol_sigma70_r4_t2"/>
</dbReference>
<organism evidence="7 8">
    <name type="scientific">Ruminococcus flavefaciens</name>
    <dbReference type="NCBI Taxonomy" id="1265"/>
    <lineage>
        <taxon>Bacteria</taxon>
        <taxon>Bacillati</taxon>
        <taxon>Bacillota</taxon>
        <taxon>Clostridia</taxon>
        <taxon>Eubacteriales</taxon>
        <taxon>Oscillospiraceae</taxon>
        <taxon>Ruminococcus</taxon>
    </lineage>
</organism>
<keyword evidence="5" id="KW-0804">Transcription</keyword>
<dbReference type="CDD" id="cd06171">
    <property type="entry name" value="Sigma70_r4"/>
    <property type="match status" value="1"/>
</dbReference>
<proteinExistence type="inferred from homology"/>
<dbReference type="SUPFAM" id="SSF88946">
    <property type="entry name" value="Sigma2 domain of RNA polymerase sigma factors"/>
    <property type="match status" value="1"/>
</dbReference>
<dbReference type="NCBIfam" id="TIGR02937">
    <property type="entry name" value="sigma70-ECF"/>
    <property type="match status" value="1"/>
</dbReference>
<evidence type="ECO:0000313" key="8">
    <source>
        <dbReference type="Proteomes" id="UP000183190"/>
    </source>
</evidence>
<dbReference type="InterPro" id="IPR013324">
    <property type="entry name" value="RNA_pol_sigma_r3/r4-like"/>
</dbReference>
<dbReference type="GO" id="GO:0016987">
    <property type="term" value="F:sigma factor activity"/>
    <property type="evidence" value="ECO:0007669"/>
    <property type="project" value="UniProtKB-KW"/>
</dbReference>
<evidence type="ECO:0000256" key="5">
    <source>
        <dbReference type="ARBA" id="ARBA00023163"/>
    </source>
</evidence>
<gene>
    <name evidence="7" type="ORF">SAMN02910265_02471</name>
</gene>
<dbReference type="InterPro" id="IPR039425">
    <property type="entry name" value="RNA_pol_sigma-70-like"/>
</dbReference>
<evidence type="ECO:0000256" key="4">
    <source>
        <dbReference type="ARBA" id="ARBA00023125"/>
    </source>
</evidence>
<dbReference type="GO" id="GO:0006352">
    <property type="term" value="P:DNA-templated transcription initiation"/>
    <property type="evidence" value="ECO:0007669"/>
    <property type="project" value="InterPro"/>
</dbReference>
<comment type="similarity">
    <text evidence="1">Belongs to the sigma-70 factor family. ECF subfamily.</text>
</comment>
<dbReference type="OrthoDB" id="9808901at2"/>
<dbReference type="Gene3D" id="1.10.10.10">
    <property type="entry name" value="Winged helix-like DNA-binding domain superfamily/Winged helix DNA-binding domain"/>
    <property type="match status" value="1"/>
</dbReference>
<dbReference type="EMBL" id="FNWV01000009">
    <property type="protein sequence ID" value="SEH74885.1"/>
    <property type="molecule type" value="Genomic_DNA"/>
</dbReference>
<accession>A0A1H6KTF6</accession>